<dbReference type="Proteomes" id="UP001431776">
    <property type="component" value="Unassembled WGS sequence"/>
</dbReference>
<evidence type="ECO:0000256" key="1">
    <source>
        <dbReference type="SAM" id="SignalP"/>
    </source>
</evidence>
<dbReference type="InterPro" id="IPR016024">
    <property type="entry name" value="ARM-type_fold"/>
</dbReference>
<gene>
    <name evidence="2" type="ORF">QJ522_06395</name>
</gene>
<dbReference type="RefSeq" id="WP_349244077.1">
    <property type="nucleotide sequence ID" value="NZ_JASCXX010000006.1"/>
</dbReference>
<proteinExistence type="predicted"/>
<dbReference type="EMBL" id="JASCXX010000006">
    <property type="protein sequence ID" value="MDI6448667.1"/>
    <property type="molecule type" value="Genomic_DNA"/>
</dbReference>
<accession>A0AAW6TTN4</accession>
<organism evidence="2 3">
    <name type="scientific">Anaerobaca lacustris</name>
    <dbReference type="NCBI Taxonomy" id="3044600"/>
    <lineage>
        <taxon>Bacteria</taxon>
        <taxon>Pseudomonadati</taxon>
        <taxon>Planctomycetota</taxon>
        <taxon>Phycisphaerae</taxon>
        <taxon>Sedimentisphaerales</taxon>
        <taxon>Anaerobacaceae</taxon>
        <taxon>Anaerobaca</taxon>
    </lineage>
</organism>
<feature type="chain" id="PRO_5043835046" description="HEAT repeat domain-containing protein" evidence="1">
    <location>
        <begin position="26"/>
        <end position="264"/>
    </location>
</feature>
<keyword evidence="1" id="KW-0732">Signal</keyword>
<evidence type="ECO:0000313" key="3">
    <source>
        <dbReference type="Proteomes" id="UP001431776"/>
    </source>
</evidence>
<name>A0AAW6TTN4_9BACT</name>
<reference evidence="2" key="1">
    <citation type="submission" date="2023-05" db="EMBL/GenBank/DDBJ databases">
        <title>Anaerotaeda fermentans gen. nov., sp. nov., a novel anaerobic planctomycete of the new family within the order Sedimentisphaerales isolated from Taman Peninsula, Russia.</title>
        <authorList>
            <person name="Khomyakova M.A."/>
            <person name="Merkel A.Y."/>
            <person name="Slobodkin A.I."/>
        </authorList>
    </citation>
    <scope>NUCLEOTIDE SEQUENCE</scope>
    <source>
        <strain evidence="2">M17dextr</strain>
    </source>
</reference>
<dbReference type="Gene3D" id="1.25.10.10">
    <property type="entry name" value="Leucine-rich Repeat Variant"/>
    <property type="match status" value="1"/>
</dbReference>
<keyword evidence="3" id="KW-1185">Reference proteome</keyword>
<evidence type="ECO:0000313" key="2">
    <source>
        <dbReference type="EMBL" id="MDI6448667.1"/>
    </source>
</evidence>
<evidence type="ECO:0008006" key="4">
    <source>
        <dbReference type="Google" id="ProtNLM"/>
    </source>
</evidence>
<dbReference type="InterPro" id="IPR011989">
    <property type="entry name" value="ARM-like"/>
</dbReference>
<dbReference type="SUPFAM" id="SSF48371">
    <property type="entry name" value="ARM repeat"/>
    <property type="match status" value="1"/>
</dbReference>
<comment type="caution">
    <text evidence="2">The sequence shown here is derived from an EMBL/GenBank/DDBJ whole genome shotgun (WGS) entry which is preliminary data.</text>
</comment>
<protein>
    <recommendedName>
        <fullName evidence="4">HEAT repeat domain-containing protein</fullName>
    </recommendedName>
</protein>
<feature type="signal peptide" evidence="1">
    <location>
        <begin position="1"/>
        <end position="25"/>
    </location>
</feature>
<sequence>MTSKEGTTMAVAVGAAAIAAGRAMAQTGSAAVDTAFETLKTYDWGSDREALKPIDQAIIASHGDPAARKALEKRLVDALAGGLSRSAQDYVCRKLKVVGTSQSVEALAALLPAQETSHIARYALERISDEKAAEAMRDALPKVSGKLKPGMIGSLGVRRDAKSVKPISGLLGDSDGQIAQTAAQSLGLIGTPAAAKELSAFAKKAPANMKIPVADACLVCAERLLADGERAAALALYRELNSGDQPAHVKVAAMKGMLAATTKQ</sequence>
<dbReference type="AlphaFoldDB" id="A0AAW6TTN4"/>